<dbReference type="SMART" id="SM00507">
    <property type="entry name" value="HNHc"/>
    <property type="match status" value="1"/>
</dbReference>
<dbReference type="InterPro" id="IPR002711">
    <property type="entry name" value="HNH"/>
</dbReference>
<evidence type="ECO:0000313" key="2">
    <source>
        <dbReference type="EMBL" id="MBB4985022.1"/>
    </source>
</evidence>
<dbReference type="GO" id="GO:0003676">
    <property type="term" value="F:nucleic acid binding"/>
    <property type="evidence" value="ECO:0007669"/>
    <property type="project" value="InterPro"/>
</dbReference>
<dbReference type="GO" id="GO:0008270">
    <property type="term" value="F:zinc ion binding"/>
    <property type="evidence" value="ECO:0007669"/>
    <property type="project" value="InterPro"/>
</dbReference>
<reference evidence="2 3" key="1">
    <citation type="submission" date="2020-08" db="EMBL/GenBank/DDBJ databases">
        <title>Genomic Encyclopedia of Type Strains, Phase III (KMG-III): the genomes of soil and plant-associated and newly described type strains.</title>
        <authorList>
            <person name="Whitman W."/>
        </authorList>
    </citation>
    <scope>NUCLEOTIDE SEQUENCE [LARGE SCALE GENOMIC DNA]</scope>
    <source>
        <strain evidence="2 3">SFB5A</strain>
    </source>
</reference>
<dbReference type="InterPro" id="IPR003615">
    <property type="entry name" value="HNH_nuc"/>
</dbReference>
<feature type="domain" description="HNH nuclease" evidence="1">
    <location>
        <begin position="36"/>
        <end position="88"/>
    </location>
</feature>
<dbReference type="Pfam" id="PF01844">
    <property type="entry name" value="HNH"/>
    <property type="match status" value="1"/>
</dbReference>
<dbReference type="PANTHER" id="PTHR33877:SF1">
    <property type="entry name" value="TYPE IV METHYL-DIRECTED RESTRICTION ENZYME ECOKMCRA"/>
    <property type="match status" value="1"/>
</dbReference>
<sequence>MPQQRYCGKNCKRRHKRARRRARQSNAGGCYTWEEVIGLFLRFDRRCSYCHRRLRIDEQPEPDHVVPLSRGGSNALSNILPACSACNSDKRDLLLTEWADDRHRRGLPAVATSWDPADHRYSHLALQPA</sequence>
<evidence type="ECO:0000313" key="3">
    <source>
        <dbReference type="Proteomes" id="UP000582643"/>
    </source>
</evidence>
<comment type="caution">
    <text evidence="2">The sequence shown here is derived from an EMBL/GenBank/DDBJ whole genome shotgun (WGS) entry which is preliminary data.</text>
</comment>
<proteinExistence type="predicted"/>
<keyword evidence="2" id="KW-0540">Nuclease</keyword>
<dbReference type="GO" id="GO:0004519">
    <property type="term" value="F:endonuclease activity"/>
    <property type="evidence" value="ECO:0007669"/>
    <property type="project" value="UniProtKB-KW"/>
</dbReference>
<name>A0A7W7XED5_9ACTN</name>
<organism evidence="2 3">
    <name type="scientific">Streptomyces nymphaeiformis</name>
    <dbReference type="NCBI Taxonomy" id="2663842"/>
    <lineage>
        <taxon>Bacteria</taxon>
        <taxon>Bacillati</taxon>
        <taxon>Actinomycetota</taxon>
        <taxon>Actinomycetes</taxon>
        <taxon>Kitasatosporales</taxon>
        <taxon>Streptomycetaceae</taxon>
        <taxon>Streptomyces</taxon>
    </lineage>
</organism>
<dbReference type="Proteomes" id="UP000582643">
    <property type="component" value="Unassembled WGS sequence"/>
</dbReference>
<protein>
    <submittedName>
        <fullName evidence="2">5-methylcytosine-specific restriction endonuclease McrA</fullName>
    </submittedName>
</protein>
<dbReference type="PANTHER" id="PTHR33877">
    <property type="entry name" value="SLL1193 PROTEIN"/>
    <property type="match status" value="1"/>
</dbReference>
<dbReference type="RefSeq" id="WP_184932247.1">
    <property type="nucleotide sequence ID" value="NZ_JACHJY010000009.1"/>
</dbReference>
<dbReference type="InterPro" id="IPR052892">
    <property type="entry name" value="NA-targeting_endonuclease"/>
</dbReference>
<keyword evidence="3" id="KW-1185">Reference proteome</keyword>
<keyword evidence="2" id="KW-0255">Endonuclease</keyword>
<dbReference type="AlphaFoldDB" id="A0A7W7XED5"/>
<accession>A0A7W7XED5</accession>
<gene>
    <name evidence="2" type="ORF">GGE06_005972</name>
</gene>
<keyword evidence="2" id="KW-0378">Hydrolase</keyword>
<dbReference type="CDD" id="cd00085">
    <property type="entry name" value="HNHc"/>
    <property type="match status" value="1"/>
</dbReference>
<evidence type="ECO:0000259" key="1">
    <source>
        <dbReference type="SMART" id="SM00507"/>
    </source>
</evidence>
<dbReference type="Gene3D" id="1.10.30.50">
    <property type="match status" value="1"/>
</dbReference>
<dbReference type="EMBL" id="JACHJY010000009">
    <property type="protein sequence ID" value="MBB4985022.1"/>
    <property type="molecule type" value="Genomic_DNA"/>
</dbReference>